<keyword evidence="8" id="KW-1185">Reference proteome</keyword>
<organism evidence="8">
    <name type="scientific">Salpingoeca rosetta (strain ATCC 50818 / BSB-021)</name>
    <dbReference type="NCBI Taxonomy" id="946362"/>
    <lineage>
        <taxon>Eukaryota</taxon>
        <taxon>Choanoflagellata</taxon>
        <taxon>Craspedida</taxon>
        <taxon>Salpingoecidae</taxon>
        <taxon>Salpingoeca</taxon>
    </lineage>
</organism>
<feature type="compositionally biased region" description="Polar residues" evidence="6">
    <location>
        <begin position="579"/>
        <end position="603"/>
    </location>
</feature>
<feature type="coiled-coil region" evidence="5">
    <location>
        <begin position="278"/>
        <end position="347"/>
    </location>
</feature>
<evidence type="ECO:0000256" key="3">
    <source>
        <dbReference type="ARBA" id="ARBA00023212"/>
    </source>
</evidence>
<feature type="compositionally biased region" description="Basic and acidic residues" evidence="6">
    <location>
        <begin position="861"/>
        <end position="880"/>
    </location>
</feature>
<dbReference type="CDD" id="cd22292">
    <property type="entry name" value="cc_Cep135_MBD"/>
    <property type="match status" value="1"/>
</dbReference>
<keyword evidence="5" id="KW-0175">Coiled coil</keyword>
<accession>F2U807</accession>
<dbReference type="KEGG" id="sre:PTSG_12195"/>
<proteinExistence type="inferred from homology"/>
<reference evidence="7" key="1">
    <citation type="submission" date="2009-08" db="EMBL/GenBank/DDBJ databases">
        <title>Annotation of Salpingoeca rosetta.</title>
        <authorList>
            <consortium name="The Broad Institute Genome Sequencing Platform"/>
            <person name="Russ C."/>
            <person name="Cuomo C."/>
            <person name="Burger G."/>
            <person name="Gray M.W."/>
            <person name="Holland P.W.H."/>
            <person name="King N."/>
            <person name="Lang F.B.F."/>
            <person name="Roger A.J."/>
            <person name="Ruiz-Trillo I."/>
            <person name="Young S.K."/>
            <person name="Zeng Q."/>
            <person name="Gargeya S."/>
            <person name="Alvarado L."/>
            <person name="Berlin A."/>
            <person name="Chapman S.B."/>
            <person name="Chen Z."/>
            <person name="Freedman E."/>
            <person name="Gellesch M."/>
            <person name="Goldberg J."/>
            <person name="Griggs A."/>
            <person name="Gujja S."/>
            <person name="Heilman E."/>
            <person name="Heiman D."/>
            <person name="Howarth C."/>
            <person name="Mehta T."/>
            <person name="Neiman D."/>
            <person name="Pearson M."/>
            <person name="Roberts A."/>
            <person name="Saif S."/>
            <person name="Shea T."/>
            <person name="Shenoy N."/>
            <person name="Sisk P."/>
            <person name="Stolte C."/>
            <person name="Sykes S."/>
            <person name="White J."/>
            <person name="Yandava C."/>
            <person name="Haas B."/>
            <person name="Nusbaum C."/>
            <person name="Birren B."/>
        </authorList>
    </citation>
    <scope>NUCLEOTIDE SEQUENCE [LARGE SCALE GENOMIC DNA]</scope>
    <source>
        <strain evidence="7">ATCC 50818</strain>
    </source>
</reference>
<comment type="similarity">
    <text evidence="4">Belongs to the CEP135/TSGA10 family.</text>
</comment>
<protein>
    <recommendedName>
        <fullName evidence="9">Centrosomal protein of 135 kDa</fullName>
    </recommendedName>
</protein>
<dbReference type="InParanoid" id="F2U807"/>
<dbReference type="EMBL" id="GL832964">
    <property type="protein sequence ID" value="EGD72912.1"/>
    <property type="molecule type" value="Genomic_DNA"/>
</dbReference>
<feature type="region of interest" description="Disordered" evidence="6">
    <location>
        <begin position="859"/>
        <end position="882"/>
    </location>
</feature>
<feature type="coiled-coil region" evidence="5">
    <location>
        <begin position="671"/>
        <end position="842"/>
    </location>
</feature>
<feature type="coiled-coil region" evidence="5">
    <location>
        <begin position="118"/>
        <end position="163"/>
    </location>
</feature>
<sequence>MRPQQQGRHDGGDHAGAVVEARFKALRQRLDQLGYRQPLGIESLPLVDKLFSDLLHTTLSLKQAKEQMARQDRGEGEHTPDLIAPYKEDNAKLVKEVNELHMEIVRRKDVADAQTKTLKAHMRQLQHENADLRFLNSQYAQQIKSLEKESDVRQKRIDRLLEKNLQAVITTPEGNEATIPTRRQRMEMTKMLPPAVVSSQPAPAPPQQQHVNVLRAAEKRTKGMQARITQLETEKKTIDAKIEAMQAQVARRDKEIERLGDLLQGGRPLESLRAETRKVSASRQIAKLETQVDFLQTTNKQLQDELVVATQSAESNAVMVAELQARNDQLAVELARLDHLAGELEKEKATNAHRQSRQQQKQQQRLAHEQDVVRSRMRAAAGLQLTQQQLKRENEYLVHSLSQQKQEIAALRLDIDKLVDDNEFLKSQLTAEQRAHAEANRKLYRSALHPNTPQQPHAHQNRHHRKHAHDKAEQPPSPSSSRSSSSPSSSPSTAQGNTTASADASGRSDGSAHVTKEVWRAMQARMEELDRQLSFLEAQDVRREEHLRAAIAERDQYRQLCRQLANTQNSQQPQQPQQRGLNDTHSISGSEAGSSVEQPQQRQSHGRLEKQWRDACEEISRLTATNRALQAQLHERNEELKRMRSEWSAAQGTMQSAQLQAQRAIESERHVEDLKVQLRNCRDDLQRKNDDAAAFEEKIVTLEQQIHLLKAENRQLAANPAHQRTVNQLTQENEELQRQLAQFKRQVKQLDAKYREEQAKVTHTMGRRDDMLRQMDEAWQRSAEMQEELQQLQNTLFERQCGTLEGQIEAMQRQLVERNRTIQEQQQDLDMMTHEYSRVQRQLEVADQLRSRIQTSSLESKLTELGESRSSSERQHDHTRPFPGAVAMMATSARGGFARWRSGRDSPMNSGDFTTRLTAENMGCMHVIWVVQIVEPTLWRQH</sequence>
<feature type="compositionally biased region" description="Basic residues" evidence="6">
    <location>
        <begin position="459"/>
        <end position="469"/>
    </location>
</feature>
<dbReference type="PANTHER" id="PTHR20544">
    <property type="entry name" value="CENTROSOMAL PROTEIN CEP135"/>
    <property type="match status" value="1"/>
</dbReference>
<evidence type="ECO:0008006" key="9">
    <source>
        <dbReference type="Google" id="ProtNLM"/>
    </source>
</evidence>
<evidence type="ECO:0000256" key="6">
    <source>
        <dbReference type="SAM" id="MobiDB-lite"/>
    </source>
</evidence>
<dbReference type="GeneID" id="16075315"/>
<evidence type="ECO:0000313" key="7">
    <source>
        <dbReference type="EMBL" id="EGD72912.1"/>
    </source>
</evidence>
<feature type="coiled-coil region" evidence="5">
    <location>
        <begin position="401"/>
        <end position="442"/>
    </location>
</feature>
<gene>
    <name evidence="7" type="ORF">PTSG_12195</name>
</gene>
<dbReference type="PANTHER" id="PTHR20544:SF0">
    <property type="entry name" value="NUCLEOPROTEIN TPR_MLP1 DOMAIN-CONTAINING PROTEIN"/>
    <property type="match status" value="1"/>
</dbReference>
<dbReference type="Proteomes" id="UP000007799">
    <property type="component" value="Unassembled WGS sequence"/>
</dbReference>
<dbReference type="OrthoDB" id="10254663at2759"/>
<dbReference type="GO" id="GO:0005814">
    <property type="term" value="C:centriole"/>
    <property type="evidence" value="ECO:0007669"/>
    <property type="project" value="UniProtKB-SubCell"/>
</dbReference>
<feature type="coiled-coil region" evidence="5">
    <location>
        <begin position="214"/>
        <end position="248"/>
    </location>
</feature>
<feature type="compositionally biased region" description="Low complexity" evidence="6">
    <location>
        <begin position="500"/>
        <end position="512"/>
    </location>
</feature>
<dbReference type="Gene3D" id="1.10.287.1490">
    <property type="match status" value="1"/>
</dbReference>
<comment type="subcellular location">
    <subcellularLocation>
        <location evidence="1">Cytoplasm</location>
        <location evidence="1">Cytoskeleton</location>
        <location evidence="1">Microtubule organizing center</location>
        <location evidence="1">Centrosome</location>
        <location evidence="1">Centriole</location>
    </subcellularLocation>
</comment>
<feature type="region of interest" description="Disordered" evidence="6">
    <location>
        <begin position="448"/>
        <end position="513"/>
    </location>
</feature>
<keyword evidence="2" id="KW-0963">Cytoplasm</keyword>
<evidence type="ECO:0000256" key="2">
    <source>
        <dbReference type="ARBA" id="ARBA00022490"/>
    </source>
</evidence>
<feature type="region of interest" description="Disordered" evidence="6">
    <location>
        <begin position="565"/>
        <end position="610"/>
    </location>
</feature>
<dbReference type="AlphaFoldDB" id="F2U807"/>
<dbReference type="OMA" id="QGRENTM"/>
<evidence type="ECO:0000313" key="8">
    <source>
        <dbReference type="Proteomes" id="UP000007799"/>
    </source>
</evidence>
<evidence type="ECO:0000256" key="1">
    <source>
        <dbReference type="ARBA" id="ARBA00004114"/>
    </source>
</evidence>
<dbReference type="RefSeq" id="XP_004994734.1">
    <property type="nucleotide sequence ID" value="XM_004994677.1"/>
</dbReference>
<feature type="coiled-coil region" evidence="5">
    <location>
        <begin position="619"/>
        <end position="646"/>
    </location>
</feature>
<feature type="region of interest" description="Disordered" evidence="6">
    <location>
        <begin position="348"/>
        <end position="372"/>
    </location>
</feature>
<evidence type="ECO:0000256" key="5">
    <source>
        <dbReference type="SAM" id="Coils"/>
    </source>
</evidence>
<evidence type="ECO:0000256" key="4">
    <source>
        <dbReference type="ARBA" id="ARBA00038123"/>
    </source>
</evidence>
<keyword evidence="3" id="KW-0206">Cytoskeleton</keyword>
<dbReference type="InterPro" id="IPR051877">
    <property type="entry name" value="Centriole_BasalBody_StrucProt"/>
</dbReference>
<feature type="compositionally biased region" description="Polar residues" evidence="6">
    <location>
        <begin position="449"/>
        <end position="458"/>
    </location>
</feature>
<name>F2U807_SALR5</name>
<feature type="compositionally biased region" description="Low complexity" evidence="6">
    <location>
        <begin position="479"/>
        <end position="492"/>
    </location>
</feature>